<keyword evidence="3" id="KW-0813">Transport</keyword>
<dbReference type="AlphaFoldDB" id="A0A564Y8Q0"/>
<evidence type="ECO:0000256" key="4">
    <source>
        <dbReference type="ARBA" id="ARBA00022692"/>
    </source>
</evidence>
<dbReference type="Gene3D" id="3.40.50.300">
    <property type="entry name" value="P-loop containing nucleotide triphosphate hydrolases"/>
    <property type="match status" value="1"/>
</dbReference>
<keyword evidence="9 11" id="KW-0472">Membrane</keyword>
<evidence type="ECO:0000256" key="11">
    <source>
        <dbReference type="SAM" id="Phobius"/>
    </source>
</evidence>
<dbReference type="EMBL" id="CABIJS010000111">
    <property type="protein sequence ID" value="VUZ43675.1"/>
    <property type="molecule type" value="Genomic_DNA"/>
</dbReference>
<evidence type="ECO:0000256" key="8">
    <source>
        <dbReference type="ARBA" id="ARBA00022989"/>
    </source>
</evidence>
<keyword evidence="14" id="KW-1185">Reference proteome</keyword>
<feature type="region of interest" description="Disordered" evidence="10">
    <location>
        <begin position="884"/>
        <end position="908"/>
    </location>
</feature>
<dbReference type="CDD" id="cd03263">
    <property type="entry name" value="ABC_subfamily_A"/>
    <property type="match status" value="1"/>
</dbReference>
<dbReference type="GO" id="GO:0016887">
    <property type="term" value="F:ATP hydrolysis activity"/>
    <property type="evidence" value="ECO:0007669"/>
    <property type="project" value="InterPro"/>
</dbReference>
<dbReference type="FunFam" id="3.40.50.300:FF:002470">
    <property type="entry name" value="ABC transporter, putative"/>
    <property type="match status" value="1"/>
</dbReference>
<sequence>MMLVVTTYPISFSQPVMPLHPWLLSIKKDVPHLWTFFSNTPVNNSKALDISYKYSEQMASPRGWSGTRCLPHSLYEFIPQKYAYCNIKDYIAPNPLPALSPKGIEEVRQSETLSCSCEHGDYTCPSKAIVDPPKLLLPTTDYLMNLTHYNVSEYLLRSRDQAILKRYGGLMFIETENGKVVVEAKSVLSNKILIESIFDQYLNNTQAKEIGLDVADFVLHGLPPTQYARIYYHNKGWPSSVAYLNMLHNLQLRMLMANDKAVQDSDNHGIAIANFPMPSESNGPGRGFLTSLILELVKAVGVVFALSFTSSSFSTFIIRERQCGSLAMQLLAGQKRVVYWAMSYIWDCTSLLIPIFIIIIVFLIFNETAYIGKEHIGGFIVLMLAYSLVITLLMYCLTFAFNVPSVAFVSLLAINILVALITAIIVHMLELISFSNPSVKTAVDVLEKLFLIFPQFAFARGFYVLAREHIIKQNGLEQFLENINVWDWNGLTDKVVAMLIETVVFGGIVLLISYTSEAVICDKCLKKKWKRMEVKMKTKASEDQREDIGEDVMEEVERVENDPLNEMHDVVRVINLVKYYPKKKKPAVDNLTFGVRLGECFGLLGVNGAGKTTTFNMLTTAIHPTSGSIQIADCDITENSGLSSHNLIGYCPQFDALLPQLTGYETLQLFARIHGYPEKVIPSLANYLIDRLSLRPHAHKPVLTYSGGNLRKISTAVATIGRPQVLLLDEPTSGMDPGAKRCLWEVIKALQRDGCSVVLTTHSMEECEVLCNRLAIMMNGQFQCFGTVPHLKQRFGEGYIIDVDLCHEKLNPLDLFPKTSQYSVLDIVGKKCSLEARGEVSLSSIFKQLLVLQSTGKITTFGVRQISLDTVFVNFVRNYEKENGEDDDNEVLEENEASSGDWEHAVEF</sequence>
<dbReference type="PANTHER" id="PTHR19229:SF36">
    <property type="entry name" value="ATP-BINDING CASSETTE SUB-FAMILY A MEMBER 2"/>
    <property type="match status" value="1"/>
</dbReference>
<feature type="transmembrane region" description="Helical" evidence="11">
    <location>
        <begin position="296"/>
        <end position="318"/>
    </location>
</feature>
<evidence type="ECO:0000256" key="3">
    <source>
        <dbReference type="ARBA" id="ARBA00022448"/>
    </source>
</evidence>
<feature type="transmembrane region" description="Helical" evidence="11">
    <location>
        <begin position="408"/>
        <end position="429"/>
    </location>
</feature>
<reference evidence="13 14" key="1">
    <citation type="submission" date="2019-07" db="EMBL/GenBank/DDBJ databases">
        <authorList>
            <person name="Jastrzebski P J."/>
            <person name="Paukszto L."/>
            <person name="Jastrzebski P J."/>
        </authorList>
    </citation>
    <scope>NUCLEOTIDE SEQUENCE [LARGE SCALE GENOMIC DNA]</scope>
    <source>
        <strain evidence="13 14">WMS-il1</strain>
    </source>
</reference>
<evidence type="ECO:0000256" key="5">
    <source>
        <dbReference type="ARBA" id="ARBA00022737"/>
    </source>
</evidence>
<feature type="transmembrane region" description="Helical" evidence="11">
    <location>
        <begin position="376"/>
        <end position="401"/>
    </location>
</feature>
<dbReference type="InterPro" id="IPR003439">
    <property type="entry name" value="ABC_transporter-like_ATP-bd"/>
</dbReference>
<dbReference type="InterPro" id="IPR027417">
    <property type="entry name" value="P-loop_NTPase"/>
</dbReference>
<keyword evidence="6" id="KW-0547">Nucleotide-binding</keyword>
<evidence type="ECO:0000313" key="14">
    <source>
        <dbReference type="Proteomes" id="UP000321570"/>
    </source>
</evidence>
<dbReference type="PROSITE" id="PS50893">
    <property type="entry name" value="ABC_TRANSPORTER_2"/>
    <property type="match status" value="1"/>
</dbReference>
<dbReference type="Pfam" id="PF12698">
    <property type="entry name" value="ABC2_membrane_3"/>
    <property type="match status" value="1"/>
</dbReference>
<evidence type="ECO:0000313" key="13">
    <source>
        <dbReference type="EMBL" id="VUZ43675.1"/>
    </source>
</evidence>
<evidence type="ECO:0000256" key="2">
    <source>
        <dbReference type="ARBA" id="ARBA00008869"/>
    </source>
</evidence>
<dbReference type="GO" id="GO:0005319">
    <property type="term" value="F:lipid transporter activity"/>
    <property type="evidence" value="ECO:0007669"/>
    <property type="project" value="TreeGrafter"/>
</dbReference>
<evidence type="ECO:0000256" key="10">
    <source>
        <dbReference type="SAM" id="MobiDB-lite"/>
    </source>
</evidence>
<organism evidence="13 14">
    <name type="scientific">Hymenolepis diminuta</name>
    <name type="common">Rat tapeworm</name>
    <dbReference type="NCBI Taxonomy" id="6216"/>
    <lineage>
        <taxon>Eukaryota</taxon>
        <taxon>Metazoa</taxon>
        <taxon>Spiralia</taxon>
        <taxon>Lophotrochozoa</taxon>
        <taxon>Platyhelminthes</taxon>
        <taxon>Cestoda</taxon>
        <taxon>Eucestoda</taxon>
        <taxon>Cyclophyllidea</taxon>
        <taxon>Hymenolepididae</taxon>
        <taxon>Hymenolepis</taxon>
    </lineage>
</organism>
<accession>A0A564Y8Q0</accession>
<evidence type="ECO:0000256" key="1">
    <source>
        <dbReference type="ARBA" id="ARBA00004141"/>
    </source>
</evidence>
<evidence type="ECO:0000256" key="9">
    <source>
        <dbReference type="ARBA" id="ARBA00023136"/>
    </source>
</evidence>
<dbReference type="Proteomes" id="UP000321570">
    <property type="component" value="Unassembled WGS sequence"/>
</dbReference>
<dbReference type="InterPro" id="IPR003593">
    <property type="entry name" value="AAA+_ATPase"/>
</dbReference>
<dbReference type="SUPFAM" id="SSF52540">
    <property type="entry name" value="P-loop containing nucleoside triphosphate hydrolases"/>
    <property type="match status" value="1"/>
</dbReference>
<dbReference type="InterPro" id="IPR013525">
    <property type="entry name" value="ABC2_TM"/>
</dbReference>
<evidence type="ECO:0000259" key="12">
    <source>
        <dbReference type="PROSITE" id="PS50893"/>
    </source>
</evidence>
<feature type="domain" description="ABC transporter" evidence="12">
    <location>
        <begin position="571"/>
        <end position="804"/>
    </location>
</feature>
<protein>
    <recommendedName>
        <fullName evidence="12">ABC transporter domain-containing protein</fullName>
    </recommendedName>
</protein>
<name>A0A564Y8Q0_HYMDI</name>
<comment type="similarity">
    <text evidence="2">Belongs to the ABC transporter superfamily. ABCA family.</text>
</comment>
<dbReference type="SMART" id="SM00382">
    <property type="entry name" value="AAA"/>
    <property type="match status" value="1"/>
</dbReference>
<proteinExistence type="inferred from homology"/>
<keyword evidence="4 11" id="KW-0812">Transmembrane</keyword>
<keyword evidence="8 11" id="KW-1133">Transmembrane helix</keyword>
<dbReference type="InterPro" id="IPR026082">
    <property type="entry name" value="ABCA"/>
</dbReference>
<gene>
    <name evidence="13" type="ORF">WMSIL1_LOCUS4026</name>
</gene>
<dbReference type="GO" id="GO:0005524">
    <property type="term" value="F:ATP binding"/>
    <property type="evidence" value="ECO:0007669"/>
    <property type="project" value="UniProtKB-KW"/>
</dbReference>
<dbReference type="GO" id="GO:0016020">
    <property type="term" value="C:membrane"/>
    <property type="evidence" value="ECO:0007669"/>
    <property type="project" value="UniProtKB-SubCell"/>
</dbReference>
<feature type="compositionally biased region" description="Acidic residues" evidence="10">
    <location>
        <begin position="884"/>
        <end position="896"/>
    </location>
</feature>
<dbReference type="PANTHER" id="PTHR19229">
    <property type="entry name" value="ATP-BINDING CASSETTE TRANSPORTER SUBFAMILY A ABCA"/>
    <property type="match status" value="1"/>
</dbReference>
<dbReference type="Pfam" id="PF00005">
    <property type="entry name" value="ABC_tran"/>
    <property type="match status" value="1"/>
</dbReference>
<feature type="transmembrane region" description="Helical" evidence="11">
    <location>
        <begin position="338"/>
        <end position="364"/>
    </location>
</feature>
<dbReference type="GO" id="GO:0140359">
    <property type="term" value="F:ABC-type transporter activity"/>
    <property type="evidence" value="ECO:0007669"/>
    <property type="project" value="InterPro"/>
</dbReference>
<comment type="subcellular location">
    <subcellularLocation>
        <location evidence="1">Membrane</location>
        <topology evidence="1">Multi-pass membrane protein</topology>
    </subcellularLocation>
</comment>
<evidence type="ECO:0000256" key="6">
    <source>
        <dbReference type="ARBA" id="ARBA00022741"/>
    </source>
</evidence>
<evidence type="ECO:0000256" key="7">
    <source>
        <dbReference type="ARBA" id="ARBA00022840"/>
    </source>
</evidence>
<keyword evidence="5" id="KW-0677">Repeat</keyword>
<keyword evidence="7" id="KW-0067">ATP-binding</keyword>